<dbReference type="PANTHER" id="PTHR35395:SF1">
    <property type="entry name" value="DUF6536 DOMAIN-CONTAINING PROTEIN"/>
    <property type="match status" value="1"/>
</dbReference>
<dbReference type="AlphaFoldDB" id="A0A090MI43"/>
<reference evidence="2" key="1">
    <citation type="submission" date="2013-05" db="EMBL/GenBank/DDBJ databases">
        <title>Draft genome sequences of six wheat associated Fusarium spp. isolates.</title>
        <authorList>
            <person name="Moolhuijzen P.M."/>
            <person name="Manners J.M."/>
            <person name="Wilcox S."/>
            <person name="Bellgard M.I."/>
            <person name="Gardiner D.M."/>
        </authorList>
    </citation>
    <scope>NUCLEOTIDE SEQUENCE</scope>
    <source>
        <strain evidence="2">CS3069</strain>
    </source>
</reference>
<keyword evidence="1" id="KW-0472">Membrane</keyword>
<accession>A0A090MI43</accession>
<comment type="caution">
    <text evidence="2">The sequence shown here is derived from an EMBL/GenBank/DDBJ whole genome shotgun (WGS) entry which is preliminary data.</text>
</comment>
<dbReference type="PANTHER" id="PTHR35395">
    <property type="entry name" value="DUF6536 DOMAIN-CONTAINING PROTEIN"/>
    <property type="match status" value="1"/>
</dbReference>
<gene>
    <name evidence="2" type="ORF">BN850_0107910</name>
</gene>
<feature type="transmembrane region" description="Helical" evidence="1">
    <location>
        <begin position="340"/>
        <end position="359"/>
    </location>
</feature>
<keyword evidence="1" id="KW-1133">Transmembrane helix</keyword>
<name>A0A090MI43_9HYPO</name>
<dbReference type="EMBL" id="CBMI010003586">
    <property type="protein sequence ID" value="CEG05310.1"/>
    <property type="molecule type" value="Genomic_DNA"/>
</dbReference>
<protein>
    <submittedName>
        <fullName evidence="2">WGS project CBMI000000000 data, contig CS3069_c003588</fullName>
    </submittedName>
</protein>
<feature type="transmembrane region" description="Helical" evidence="1">
    <location>
        <begin position="136"/>
        <end position="157"/>
    </location>
</feature>
<organism evidence="2">
    <name type="scientific">Fusarium clavum</name>
    <dbReference type="NCBI Taxonomy" id="2594811"/>
    <lineage>
        <taxon>Eukaryota</taxon>
        <taxon>Fungi</taxon>
        <taxon>Dikarya</taxon>
        <taxon>Ascomycota</taxon>
        <taxon>Pezizomycotina</taxon>
        <taxon>Sordariomycetes</taxon>
        <taxon>Hypocreomycetidae</taxon>
        <taxon>Hypocreales</taxon>
        <taxon>Nectriaceae</taxon>
        <taxon>Fusarium</taxon>
        <taxon>Fusarium incarnatum-equiseti species complex</taxon>
    </lineage>
</organism>
<keyword evidence="1" id="KW-0812">Transmembrane</keyword>
<sequence>MSVSACMDIYNDPYQALRKHRNVVMVVQEPGNSSTKGWRTSEVRTDLSSSNRSDTVNSLFLMTELSLTDDYIQWSEAGVGVGKPFTEKDKLASKLRLDINTGIMKTNFTSGPEELEALYCLAESIEEACGVRVSNVALLISWIFTALKALVCLVVVIKFRHENPLVTPGETVDSFVSAPDASTAGMCWAGAPGEKARDKRREAGAREWRGETRKLGCAVPKGLWISSYLLFAVFLGIGVGLLAEGSRTQPVTKSSFGPTSQTLGHNLNAGPERSDNMGDIHRALFANLPHLVLALSYFAYNNVLTRMLSERELSEFGRKFVPLRVSAPRGSQEGTHRLQLPYVWSIPLIAMSGILHWLLSNCLFPKVNIGYEAYPPYGESIWSGRGLGFSTLATLITIVICFCAILIPVFIGRRKLSKDMVVFAGNSVVLSAACHVMRLQIEKQEGDVDTALIQKGQARESDIAARKLRWGVVVPYQGGRPGHLSFAVAEQYLGPPQEMHHYAGKDH</sequence>
<feature type="transmembrane region" description="Helical" evidence="1">
    <location>
        <begin position="223"/>
        <end position="243"/>
    </location>
</feature>
<feature type="transmembrane region" description="Helical" evidence="1">
    <location>
        <begin position="387"/>
        <end position="411"/>
    </location>
</feature>
<evidence type="ECO:0000313" key="2">
    <source>
        <dbReference type="EMBL" id="CEG05310.1"/>
    </source>
</evidence>
<evidence type="ECO:0000256" key="1">
    <source>
        <dbReference type="SAM" id="Phobius"/>
    </source>
</evidence>
<proteinExistence type="predicted"/>